<evidence type="ECO:0000313" key="11">
    <source>
        <dbReference type="Proteomes" id="UP000287651"/>
    </source>
</evidence>
<dbReference type="Pfam" id="PF00153">
    <property type="entry name" value="Mito_carr"/>
    <property type="match status" value="2"/>
</dbReference>
<evidence type="ECO:0000256" key="9">
    <source>
        <dbReference type="RuleBase" id="RU000488"/>
    </source>
</evidence>
<proteinExistence type="inferred from homology"/>
<dbReference type="Proteomes" id="UP000287651">
    <property type="component" value="Unassembled WGS sequence"/>
</dbReference>
<keyword evidence="4 8" id="KW-0812">Transmembrane</keyword>
<dbReference type="InterPro" id="IPR018108">
    <property type="entry name" value="MCP_transmembrane"/>
</dbReference>
<dbReference type="EMBL" id="AMZH03001986">
    <property type="protein sequence ID" value="RRT77207.1"/>
    <property type="molecule type" value="Genomic_DNA"/>
</dbReference>
<evidence type="ECO:0000256" key="2">
    <source>
        <dbReference type="ARBA" id="ARBA00006375"/>
    </source>
</evidence>
<dbReference type="SUPFAM" id="SSF103506">
    <property type="entry name" value="Mitochondrial carrier"/>
    <property type="match status" value="1"/>
</dbReference>
<dbReference type="PROSITE" id="PS50920">
    <property type="entry name" value="SOLCAR"/>
    <property type="match status" value="1"/>
</dbReference>
<evidence type="ECO:0000256" key="8">
    <source>
        <dbReference type="PROSITE-ProRule" id="PRU00282"/>
    </source>
</evidence>
<dbReference type="InterPro" id="IPR023395">
    <property type="entry name" value="MCP_dom_sf"/>
</dbReference>
<evidence type="ECO:0000256" key="3">
    <source>
        <dbReference type="ARBA" id="ARBA00022448"/>
    </source>
</evidence>
<gene>
    <name evidence="10" type="ORF">B296_00027270</name>
</gene>
<evidence type="ECO:0000256" key="5">
    <source>
        <dbReference type="ARBA" id="ARBA00022737"/>
    </source>
</evidence>
<evidence type="ECO:0000256" key="6">
    <source>
        <dbReference type="ARBA" id="ARBA00022989"/>
    </source>
</evidence>
<accession>A0A427ALR8</accession>
<dbReference type="Gene3D" id="1.50.40.10">
    <property type="entry name" value="Mitochondrial carrier domain"/>
    <property type="match status" value="2"/>
</dbReference>
<reference evidence="10 11" key="1">
    <citation type="journal article" date="2014" name="Agronomy (Basel)">
        <title>A Draft Genome Sequence for Ensete ventricosum, the Drought-Tolerant Tree Against Hunger.</title>
        <authorList>
            <person name="Harrison J."/>
            <person name="Moore K.A."/>
            <person name="Paszkiewicz K."/>
            <person name="Jones T."/>
            <person name="Grant M."/>
            <person name="Ambacheew D."/>
            <person name="Muzemil S."/>
            <person name="Studholme D.J."/>
        </authorList>
    </citation>
    <scope>NUCLEOTIDE SEQUENCE [LARGE SCALE GENOMIC DNA]</scope>
</reference>
<dbReference type="GO" id="GO:0016020">
    <property type="term" value="C:membrane"/>
    <property type="evidence" value="ECO:0007669"/>
    <property type="project" value="UniProtKB-SubCell"/>
</dbReference>
<comment type="caution">
    <text evidence="10">The sequence shown here is derived from an EMBL/GenBank/DDBJ whole genome shotgun (WGS) entry which is preliminary data.</text>
</comment>
<keyword evidence="6" id="KW-1133">Transmembrane helix</keyword>
<dbReference type="AlphaFoldDB" id="A0A427ALR8"/>
<feature type="non-terminal residue" evidence="10">
    <location>
        <position position="1"/>
    </location>
</feature>
<sequence length="141" mass="15206">LQLQKKAATDAMAMPKYRGMLGTVATIAREEGMTALWKGIVPGLHRQCVFGGLRIGLYEPLNVRFCTIQEGLGALWTGIGPNVARNAIINAAELASYDQVKETILKIPGFTDNVFTHLLSGLGAGFFAVCVKKLFAREVPA</sequence>
<keyword evidence="3 9" id="KW-0813">Transport</keyword>
<name>A0A427ALR8_ENSVE</name>
<comment type="similarity">
    <text evidence="2 9">Belongs to the mitochondrial carrier (TC 2.A.29) family.</text>
</comment>
<keyword evidence="5" id="KW-0677">Repeat</keyword>
<evidence type="ECO:0000256" key="7">
    <source>
        <dbReference type="ARBA" id="ARBA00023136"/>
    </source>
</evidence>
<protein>
    <submittedName>
        <fullName evidence="10">Uncharacterized protein</fullName>
    </submittedName>
</protein>
<dbReference type="InterPro" id="IPR050391">
    <property type="entry name" value="Mito_Metabolite_Transporter"/>
</dbReference>
<evidence type="ECO:0000256" key="4">
    <source>
        <dbReference type="ARBA" id="ARBA00022692"/>
    </source>
</evidence>
<feature type="repeat" description="Solcar" evidence="8">
    <location>
        <begin position="1"/>
        <end position="64"/>
    </location>
</feature>
<organism evidence="10 11">
    <name type="scientific">Ensete ventricosum</name>
    <name type="common">Abyssinian banana</name>
    <name type="synonym">Musa ensete</name>
    <dbReference type="NCBI Taxonomy" id="4639"/>
    <lineage>
        <taxon>Eukaryota</taxon>
        <taxon>Viridiplantae</taxon>
        <taxon>Streptophyta</taxon>
        <taxon>Embryophyta</taxon>
        <taxon>Tracheophyta</taxon>
        <taxon>Spermatophyta</taxon>
        <taxon>Magnoliopsida</taxon>
        <taxon>Liliopsida</taxon>
        <taxon>Zingiberales</taxon>
        <taxon>Musaceae</taxon>
        <taxon>Ensete</taxon>
    </lineage>
</organism>
<keyword evidence="7 8" id="KW-0472">Membrane</keyword>
<evidence type="ECO:0000256" key="1">
    <source>
        <dbReference type="ARBA" id="ARBA00004141"/>
    </source>
</evidence>
<comment type="subcellular location">
    <subcellularLocation>
        <location evidence="1">Membrane</location>
        <topology evidence="1">Multi-pass membrane protein</topology>
    </subcellularLocation>
</comment>
<evidence type="ECO:0000313" key="10">
    <source>
        <dbReference type="EMBL" id="RRT77207.1"/>
    </source>
</evidence>
<dbReference type="PANTHER" id="PTHR45618">
    <property type="entry name" value="MITOCHONDRIAL DICARBOXYLATE CARRIER-RELATED"/>
    <property type="match status" value="1"/>
</dbReference>